<keyword evidence="2" id="KW-1133">Transmembrane helix</keyword>
<evidence type="ECO:0000259" key="3">
    <source>
        <dbReference type="Pfam" id="PF14230"/>
    </source>
</evidence>
<feature type="transmembrane region" description="Helical" evidence="2">
    <location>
        <begin position="162"/>
        <end position="182"/>
    </location>
</feature>
<dbReference type="Proteomes" id="UP001501495">
    <property type="component" value="Unassembled WGS sequence"/>
</dbReference>
<dbReference type="EMBL" id="BAAAZH010000012">
    <property type="protein sequence ID" value="GAA4117301.1"/>
    <property type="molecule type" value="Genomic_DNA"/>
</dbReference>
<evidence type="ECO:0000313" key="4">
    <source>
        <dbReference type="EMBL" id="GAA4117301.1"/>
    </source>
</evidence>
<gene>
    <name evidence="4" type="ORF">GCM10022215_17790</name>
</gene>
<proteinExistence type="predicted"/>
<feature type="compositionally biased region" description="Pro residues" evidence="1">
    <location>
        <begin position="45"/>
        <end position="57"/>
    </location>
</feature>
<organism evidence="4 5">
    <name type="scientific">Nocardioides fonticola</name>
    <dbReference type="NCBI Taxonomy" id="450363"/>
    <lineage>
        <taxon>Bacteria</taxon>
        <taxon>Bacillati</taxon>
        <taxon>Actinomycetota</taxon>
        <taxon>Actinomycetes</taxon>
        <taxon>Propionibacteriales</taxon>
        <taxon>Nocardioidaceae</taxon>
        <taxon>Nocardioides</taxon>
    </lineage>
</organism>
<evidence type="ECO:0000256" key="2">
    <source>
        <dbReference type="SAM" id="Phobius"/>
    </source>
</evidence>
<accession>A0ABP7XHJ4</accession>
<feature type="domain" description="DUF4333" evidence="3">
    <location>
        <begin position="196"/>
        <end position="251"/>
    </location>
</feature>
<dbReference type="InterPro" id="IPR025637">
    <property type="entry name" value="DUF4333"/>
</dbReference>
<reference evidence="5" key="1">
    <citation type="journal article" date="2019" name="Int. J. Syst. Evol. Microbiol.">
        <title>The Global Catalogue of Microorganisms (GCM) 10K type strain sequencing project: providing services to taxonomists for standard genome sequencing and annotation.</title>
        <authorList>
            <consortium name="The Broad Institute Genomics Platform"/>
            <consortium name="The Broad Institute Genome Sequencing Center for Infectious Disease"/>
            <person name="Wu L."/>
            <person name="Ma J."/>
        </authorList>
    </citation>
    <scope>NUCLEOTIDE SEQUENCE [LARGE SCALE GENOMIC DNA]</scope>
    <source>
        <strain evidence="5">JCM 16703</strain>
    </source>
</reference>
<protein>
    <recommendedName>
        <fullName evidence="3">DUF4333 domain-containing protein</fullName>
    </recommendedName>
</protein>
<name>A0ABP7XHJ4_9ACTN</name>
<evidence type="ECO:0000313" key="5">
    <source>
        <dbReference type="Proteomes" id="UP001501495"/>
    </source>
</evidence>
<keyword evidence="5" id="KW-1185">Reference proteome</keyword>
<comment type="caution">
    <text evidence="4">The sequence shown here is derived from an EMBL/GenBank/DDBJ whole genome shotgun (WGS) entry which is preliminary data.</text>
</comment>
<feature type="transmembrane region" description="Helical" evidence="2">
    <location>
        <begin position="92"/>
        <end position="118"/>
    </location>
</feature>
<sequence length="258" mass="26910">MTSTPPPSPPAGWYPSPEWPNLDQWWTGTAWSHRTRAPEASPRIPATPPGAHPPPAPETRRAPAVVSRGPSTGEPSPAWGWWAVAPPIPITWGAYLLGAYGSGAAAVVTLVVMVVVVVASVKDANRLRAAGLTSEGFVFWVLFGWVYFVARVVKVPTLQSGLLVAGAVTSAVVTGLGTAAIVSNGSATFNAGGNDEREIERQLVAQVGTEVSLDVDCPTERVSDGDILTCEGRASDGSFFSVTVTISAADGSYTWVAS</sequence>
<keyword evidence="2" id="KW-0812">Transmembrane</keyword>
<feature type="transmembrane region" description="Helical" evidence="2">
    <location>
        <begin position="130"/>
        <end position="150"/>
    </location>
</feature>
<feature type="region of interest" description="Disordered" evidence="1">
    <location>
        <begin position="26"/>
        <end position="75"/>
    </location>
</feature>
<evidence type="ECO:0000256" key="1">
    <source>
        <dbReference type="SAM" id="MobiDB-lite"/>
    </source>
</evidence>
<dbReference type="Pfam" id="PF14230">
    <property type="entry name" value="DUF4333"/>
    <property type="match status" value="1"/>
</dbReference>
<keyword evidence="2" id="KW-0472">Membrane</keyword>
<dbReference type="RefSeq" id="WP_344732977.1">
    <property type="nucleotide sequence ID" value="NZ_BAAAZH010000012.1"/>
</dbReference>